<protein>
    <submittedName>
        <fullName evidence="2">Uncharacterized protein</fullName>
    </submittedName>
</protein>
<proteinExistence type="predicted"/>
<accession>A0A182D680</accession>
<gene>
    <name evidence="2" type="ORF">BV133_2818</name>
</gene>
<name>A0A182D680_BLAVI</name>
<reference evidence="2" key="1">
    <citation type="journal article" date="2015" name="Genome Announc.">
        <title>Complete Genome Sequence of the Bacteriochlorophyll b-Producing Photosynthetic Bacterium Blastochloris viridis.</title>
        <authorList>
            <person name="Tsukatani Y."/>
            <person name="Hirose Y."/>
            <person name="Harada J."/>
            <person name="Misawa N."/>
            <person name="Mori K."/>
            <person name="Inoue K."/>
            <person name="Tamiaki H."/>
        </authorList>
    </citation>
    <scope>NUCLEOTIDE SEQUENCE [LARGE SCALE GENOMIC DNA]</scope>
    <source>
        <strain evidence="2">DSM 133</strain>
    </source>
</reference>
<evidence type="ECO:0000256" key="1">
    <source>
        <dbReference type="SAM" id="MobiDB-lite"/>
    </source>
</evidence>
<evidence type="ECO:0000313" key="2">
    <source>
        <dbReference type="EMBL" id="BAS00412.1"/>
    </source>
</evidence>
<organism evidence="2">
    <name type="scientific">Blastochloris viridis</name>
    <name type="common">Rhodopseudomonas viridis</name>
    <dbReference type="NCBI Taxonomy" id="1079"/>
    <lineage>
        <taxon>Bacteria</taxon>
        <taxon>Pseudomonadati</taxon>
        <taxon>Pseudomonadota</taxon>
        <taxon>Alphaproteobacteria</taxon>
        <taxon>Hyphomicrobiales</taxon>
        <taxon>Blastochloridaceae</taxon>
        <taxon>Blastochloris</taxon>
    </lineage>
</organism>
<feature type="compositionally biased region" description="Basic and acidic residues" evidence="1">
    <location>
        <begin position="8"/>
        <end position="17"/>
    </location>
</feature>
<feature type="region of interest" description="Disordered" evidence="1">
    <location>
        <begin position="1"/>
        <end position="37"/>
    </location>
</feature>
<dbReference type="EMBL" id="AP014854">
    <property type="protein sequence ID" value="BAS00412.1"/>
    <property type="molecule type" value="Genomic_DNA"/>
</dbReference>
<dbReference type="AlphaFoldDB" id="A0A182D680"/>
<sequence>MARRWRVQRVDKHDHQDTPAGRRRPFSALRTLKVRLS</sequence>